<protein>
    <submittedName>
        <fullName evidence="1">Uncharacterized protein</fullName>
    </submittedName>
</protein>
<sequence>MKTARLFVTILILAAGMAAQESPRQYVYRPLSVSFVPGVATNSEPWNVSSDYSFNIIGGQLGRLQGIELGGVYNYEEDDVLGYQAAGVFNRVGRDFTGLQQAGVVNIVGREFGGVQTAGAVNVLGGCFGGLQMAGAANIVGGCFTGLQMAGAANIVDSSVYGAQMAGSVNVTGGHLWGAQLSGAVNIAEEFTGAQIGLVNICGTGRGLQFGLVNIAEEVDVPIGLVSIVENGQFHVNAWASEYSLLNLGIKTGSRSIYNIFMVGCRPDGDLTRLIAGMGIGGHIPLQEFFVDIDALGGSVYGGPDWFREGQIALLSSLRMTGGWQLSDKLALTAGPSVNVRVSEFADEQDGTLLDMHEDWDVRVWPGFTIGFQLL</sequence>
<dbReference type="InterPro" id="IPR058093">
    <property type="entry name" value="LA_2272-like"/>
</dbReference>
<organism evidence="1 2">
    <name type="scientific">candidate division WOR-3 bacterium</name>
    <dbReference type="NCBI Taxonomy" id="2052148"/>
    <lineage>
        <taxon>Bacteria</taxon>
        <taxon>Bacteria division WOR-3</taxon>
    </lineage>
</organism>
<gene>
    <name evidence="1" type="ORF">FJY68_04670</name>
</gene>
<dbReference type="AlphaFoldDB" id="A0A937XDP2"/>
<dbReference type="NCBIfam" id="NF047436">
    <property type="entry name" value="LA_2272_repeat"/>
    <property type="match status" value="1"/>
</dbReference>
<proteinExistence type="predicted"/>
<name>A0A937XDP2_UNCW3</name>
<evidence type="ECO:0000313" key="1">
    <source>
        <dbReference type="EMBL" id="MBM3331132.1"/>
    </source>
</evidence>
<evidence type="ECO:0000313" key="2">
    <source>
        <dbReference type="Proteomes" id="UP000779900"/>
    </source>
</evidence>
<comment type="caution">
    <text evidence="1">The sequence shown here is derived from an EMBL/GenBank/DDBJ whole genome shotgun (WGS) entry which is preliminary data.</text>
</comment>
<dbReference type="EMBL" id="VGIR01000019">
    <property type="protein sequence ID" value="MBM3331132.1"/>
    <property type="molecule type" value="Genomic_DNA"/>
</dbReference>
<reference evidence="1" key="1">
    <citation type="submission" date="2019-03" db="EMBL/GenBank/DDBJ databases">
        <title>Lake Tanganyika Metagenome-Assembled Genomes (MAGs).</title>
        <authorList>
            <person name="Tran P."/>
        </authorList>
    </citation>
    <scope>NUCLEOTIDE SEQUENCE</scope>
    <source>
        <strain evidence="1">K_DeepCast_150m_m2_040</strain>
    </source>
</reference>
<dbReference type="Proteomes" id="UP000779900">
    <property type="component" value="Unassembled WGS sequence"/>
</dbReference>
<accession>A0A937XDP2</accession>